<protein>
    <submittedName>
        <fullName evidence="12">4-hydroxybenzoate transporter</fullName>
    </submittedName>
</protein>
<dbReference type="InterPro" id="IPR005829">
    <property type="entry name" value="Sugar_transporter_CS"/>
</dbReference>
<keyword evidence="4" id="KW-1003">Cell membrane</keyword>
<dbReference type="PROSITE" id="PS00216">
    <property type="entry name" value="SUGAR_TRANSPORT_1"/>
    <property type="match status" value="1"/>
</dbReference>
<evidence type="ECO:0000256" key="10">
    <source>
        <dbReference type="SAM" id="Phobius"/>
    </source>
</evidence>
<organism evidence="12 13">
    <name type="scientific">Pseudomonas meliae</name>
    <dbReference type="NCBI Taxonomy" id="86176"/>
    <lineage>
        <taxon>Bacteria</taxon>
        <taxon>Pseudomonadati</taxon>
        <taxon>Pseudomonadota</taxon>
        <taxon>Gammaproteobacteria</taxon>
        <taxon>Pseudomonadales</taxon>
        <taxon>Pseudomonadaceae</taxon>
        <taxon>Pseudomonas</taxon>
    </lineage>
</organism>
<feature type="region of interest" description="Disordered" evidence="9">
    <location>
        <begin position="421"/>
        <end position="443"/>
    </location>
</feature>
<evidence type="ECO:0000256" key="8">
    <source>
        <dbReference type="ARBA" id="ARBA00023136"/>
    </source>
</evidence>
<feature type="domain" description="Major facilitator superfamily (MFS) profile" evidence="11">
    <location>
        <begin position="31"/>
        <end position="457"/>
    </location>
</feature>
<evidence type="ECO:0000256" key="3">
    <source>
        <dbReference type="ARBA" id="ARBA00022448"/>
    </source>
</evidence>
<dbReference type="PROSITE" id="PS00217">
    <property type="entry name" value="SUGAR_TRANSPORT_2"/>
    <property type="match status" value="1"/>
</dbReference>
<name>A0A0P9VIA0_9PSED</name>
<dbReference type="InterPro" id="IPR004746">
    <property type="entry name" value="MFS_AAHS"/>
</dbReference>
<keyword evidence="7 10" id="KW-1133">Transmembrane helix</keyword>
<keyword evidence="8 10" id="KW-0472">Membrane</keyword>
<keyword evidence="5" id="KW-0997">Cell inner membrane</keyword>
<keyword evidence="6 10" id="KW-0812">Transmembrane</keyword>
<feature type="transmembrane region" description="Helical" evidence="10">
    <location>
        <begin position="353"/>
        <end position="370"/>
    </location>
</feature>
<dbReference type="PANTHER" id="PTHR23508:SF10">
    <property type="entry name" value="CARBOXYLIC ACID TRANSPORTER PROTEIN HOMOLOG"/>
    <property type="match status" value="1"/>
</dbReference>
<comment type="similarity">
    <text evidence="2">Belongs to the major facilitator superfamily. Aromatic acid:H(+) symporter (AAHS) (TC 2.A.1.15) family.</text>
</comment>
<evidence type="ECO:0000313" key="12">
    <source>
        <dbReference type="EMBL" id="KPX90467.1"/>
    </source>
</evidence>
<comment type="caution">
    <text evidence="12">The sequence shown here is derived from an EMBL/GenBank/DDBJ whole genome shotgun (WGS) entry which is preliminary data.</text>
</comment>
<evidence type="ECO:0000256" key="9">
    <source>
        <dbReference type="SAM" id="MobiDB-lite"/>
    </source>
</evidence>
<evidence type="ECO:0000256" key="4">
    <source>
        <dbReference type="ARBA" id="ARBA00022475"/>
    </source>
</evidence>
<feature type="transmembrane region" description="Helical" evidence="10">
    <location>
        <begin position="31"/>
        <end position="53"/>
    </location>
</feature>
<dbReference type="PROSITE" id="PS50850">
    <property type="entry name" value="MFS"/>
    <property type="match status" value="1"/>
</dbReference>
<reference evidence="12 13" key="1">
    <citation type="submission" date="2015-09" db="EMBL/GenBank/DDBJ databases">
        <title>Genome announcement of multiple Pseudomonas syringae strains.</title>
        <authorList>
            <person name="Thakur S."/>
            <person name="Wang P.W."/>
            <person name="Gong Y."/>
            <person name="Weir B.S."/>
            <person name="Guttman D.S."/>
        </authorList>
    </citation>
    <scope>NUCLEOTIDE SEQUENCE [LARGE SCALE GENOMIC DNA]</scope>
    <source>
        <strain evidence="12 13">ICMP6289</strain>
    </source>
</reference>
<dbReference type="AlphaFoldDB" id="A0A0P9VIA0"/>
<keyword evidence="3" id="KW-0813">Transport</keyword>
<feature type="transmembrane region" description="Helical" evidence="10">
    <location>
        <begin position="96"/>
        <end position="116"/>
    </location>
</feature>
<evidence type="ECO:0000259" key="11">
    <source>
        <dbReference type="PROSITE" id="PS50850"/>
    </source>
</evidence>
<dbReference type="NCBIfam" id="TIGR00895">
    <property type="entry name" value="2A0115"/>
    <property type="match status" value="1"/>
</dbReference>
<dbReference type="InterPro" id="IPR036259">
    <property type="entry name" value="MFS_trans_sf"/>
</dbReference>
<dbReference type="CDD" id="cd17365">
    <property type="entry name" value="MFS_PcaK_like"/>
    <property type="match status" value="1"/>
</dbReference>
<feature type="transmembrane region" description="Helical" evidence="10">
    <location>
        <begin position="391"/>
        <end position="410"/>
    </location>
</feature>
<dbReference type="Proteomes" id="UP000050455">
    <property type="component" value="Unassembled WGS sequence"/>
</dbReference>
<evidence type="ECO:0000256" key="5">
    <source>
        <dbReference type="ARBA" id="ARBA00022519"/>
    </source>
</evidence>
<feature type="transmembrane region" description="Helical" evidence="10">
    <location>
        <begin position="303"/>
        <end position="323"/>
    </location>
</feature>
<feature type="transmembrane region" description="Helical" evidence="10">
    <location>
        <begin position="65"/>
        <end position="84"/>
    </location>
</feature>
<sequence length="457" mass="48190">MTLSASRPVPCTLDVQAFINAQPLSGYQWRVVALCFLIVFLDGLDTAAMGFIAPALSQDWGIDRASLGPVMSAALIGMVFGALGSGPLADRFGRKVVLVFAVFLFGLFSLASAYSSNIDQLLVLRLLTGLGLGAAMPNATTLLSEYTPERLKSLLVTSMFCGFNLGMACGGFVSAKLIPSMGWHSLLMLGGILPLILAMVLMVWLPESARFLVVRNRGAERIRKVLAPIAPKALAGITDFSVPEQKTVSSRNVLKVIFSGTYSAGTLLLWLTYFMGLVIVYLLTSWLPTLMRDSGASMEQSAFIGALFQFGGVLSAVGVGWAMDRYNPHKVIGLAYALAGVFAWLVGQSLGNVALLATLVLLAGMCINGAQSAMPSLAARFYPTQGRATGVSWMLGIGRFGAILGAWAGAHTAGPGLELRTGADGAGGPGCPGRDSGADQGLGQSFGRYLKPFNLEW</sequence>
<dbReference type="Pfam" id="PF07690">
    <property type="entry name" value="MFS_1"/>
    <property type="match status" value="1"/>
</dbReference>
<evidence type="ECO:0000256" key="7">
    <source>
        <dbReference type="ARBA" id="ARBA00022989"/>
    </source>
</evidence>
<dbReference type="PANTHER" id="PTHR23508">
    <property type="entry name" value="CARBOXYLIC ACID TRANSPORTER PROTEIN HOMOLOG"/>
    <property type="match status" value="1"/>
</dbReference>
<evidence type="ECO:0000313" key="13">
    <source>
        <dbReference type="Proteomes" id="UP000050455"/>
    </source>
</evidence>
<gene>
    <name evidence="12" type="ORF">ALO64_00822</name>
</gene>
<feature type="transmembrane region" description="Helical" evidence="10">
    <location>
        <begin position="181"/>
        <end position="205"/>
    </location>
</feature>
<dbReference type="SUPFAM" id="SSF103473">
    <property type="entry name" value="MFS general substrate transporter"/>
    <property type="match status" value="1"/>
</dbReference>
<dbReference type="GO" id="GO:0005886">
    <property type="term" value="C:plasma membrane"/>
    <property type="evidence" value="ECO:0007669"/>
    <property type="project" value="UniProtKB-SubCell"/>
</dbReference>
<keyword evidence="13" id="KW-1185">Reference proteome</keyword>
<dbReference type="InterPro" id="IPR011701">
    <property type="entry name" value="MFS"/>
</dbReference>
<dbReference type="GO" id="GO:0046943">
    <property type="term" value="F:carboxylic acid transmembrane transporter activity"/>
    <property type="evidence" value="ECO:0007669"/>
    <property type="project" value="TreeGrafter"/>
</dbReference>
<dbReference type="EMBL" id="LJQT01000187">
    <property type="protein sequence ID" value="KPX90467.1"/>
    <property type="molecule type" value="Genomic_DNA"/>
</dbReference>
<feature type="transmembrane region" description="Helical" evidence="10">
    <location>
        <begin position="122"/>
        <end position="142"/>
    </location>
</feature>
<feature type="transmembrane region" description="Helical" evidence="10">
    <location>
        <begin position="330"/>
        <end position="347"/>
    </location>
</feature>
<dbReference type="PATRIC" id="fig|86176.4.peg.899"/>
<comment type="subcellular location">
    <subcellularLocation>
        <location evidence="1">Cell inner membrane</location>
        <topology evidence="1">Multi-pass membrane protein</topology>
    </subcellularLocation>
</comment>
<feature type="transmembrane region" description="Helical" evidence="10">
    <location>
        <begin position="256"/>
        <end position="283"/>
    </location>
</feature>
<evidence type="ECO:0000256" key="1">
    <source>
        <dbReference type="ARBA" id="ARBA00004429"/>
    </source>
</evidence>
<dbReference type="Gene3D" id="1.20.1250.20">
    <property type="entry name" value="MFS general substrate transporter like domains"/>
    <property type="match status" value="2"/>
</dbReference>
<accession>A0A0P9VIA0</accession>
<evidence type="ECO:0000256" key="2">
    <source>
        <dbReference type="ARBA" id="ARBA00006508"/>
    </source>
</evidence>
<feature type="transmembrane region" description="Helical" evidence="10">
    <location>
        <begin position="154"/>
        <end position="175"/>
    </location>
</feature>
<proteinExistence type="inferred from homology"/>
<evidence type="ECO:0000256" key="6">
    <source>
        <dbReference type="ARBA" id="ARBA00022692"/>
    </source>
</evidence>
<dbReference type="InterPro" id="IPR020846">
    <property type="entry name" value="MFS_dom"/>
</dbReference>